<keyword evidence="2" id="KW-1185">Reference proteome</keyword>
<protein>
    <submittedName>
        <fullName evidence="1">Uncharacterized protein</fullName>
    </submittedName>
</protein>
<evidence type="ECO:0000313" key="1">
    <source>
        <dbReference type="EMBL" id="CAG8973494.1"/>
    </source>
</evidence>
<gene>
    <name evidence="1" type="ORF">HYALB_00002819</name>
</gene>
<dbReference type="EMBL" id="CAJVRM010000072">
    <property type="protein sequence ID" value="CAG8973494.1"/>
    <property type="molecule type" value="Genomic_DNA"/>
</dbReference>
<proteinExistence type="predicted"/>
<dbReference type="Proteomes" id="UP000701801">
    <property type="component" value="Unassembled WGS sequence"/>
</dbReference>
<name>A0A9N9LJI2_9HELO</name>
<accession>A0A9N9LJI2</accession>
<organism evidence="1 2">
    <name type="scientific">Hymenoscyphus albidus</name>
    <dbReference type="NCBI Taxonomy" id="595503"/>
    <lineage>
        <taxon>Eukaryota</taxon>
        <taxon>Fungi</taxon>
        <taxon>Dikarya</taxon>
        <taxon>Ascomycota</taxon>
        <taxon>Pezizomycotina</taxon>
        <taxon>Leotiomycetes</taxon>
        <taxon>Helotiales</taxon>
        <taxon>Helotiaceae</taxon>
        <taxon>Hymenoscyphus</taxon>
    </lineage>
</organism>
<comment type="caution">
    <text evidence="1">The sequence shown here is derived from an EMBL/GenBank/DDBJ whole genome shotgun (WGS) entry which is preliminary data.</text>
</comment>
<sequence length="77" mass="8786">MLRGLSEEVFRGVGEAPGRYFYIERSLPVLTVGKIREDHGGWAVGIEDEKSISVYLRNRVSFLPGRRRRVMYASVSL</sequence>
<reference evidence="1" key="1">
    <citation type="submission" date="2021-07" db="EMBL/GenBank/DDBJ databases">
        <authorList>
            <person name="Durling M."/>
        </authorList>
    </citation>
    <scope>NUCLEOTIDE SEQUENCE</scope>
</reference>
<dbReference type="AlphaFoldDB" id="A0A9N9LJI2"/>
<evidence type="ECO:0000313" key="2">
    <source>
        <dbReference type="Proteomes" id="UP000701801"/>
    </source>
</evidence>